<sequence length="341" mass="38145">MLKEPDVTDRLDRRVIAALQVNPRASIGEIGRILGEHERTVARRLHRLLTEKIVVPTAIYDALRCSMGVSTHVRIQAERGTQTEVAAFLSNRQDVRLVMAIGGQSDVLWAEMITSRDTGLYALMTKDLPHVPHIDSFSAYLTIRTFMTVAEWHAPLLTEQEVCRLRSSAIKPLPDPQDHYELCPSDRRVAEALIRNSRITLTDLAKELDFSVATAGRRVTSLLERRMLHLRTEVEPACLGRPNEVQLGLRVRAEGLEEVGRALARCPEVRYCAAVTGRQNLLVELCLEHESDLYRFLVERLGTMPHIMDVETEIIAHAYKRGSVIKDPALPSPVADIGGGA</sequence>
<keyword evidence="3" id="KW-0804">Transcription</keyword>
<dbReference type="Gene3D" id="3.30.70.920">
    <property type="match status" value="1"/>
</dbReference>
<feature type="domain" description="HTH asnC-type" evidence="5">
    <location>
        <begin position="9"/>
        <end position="48"/>
    </location>
</feature>
<evidence type="ECO:0000313" key="6">
    <source>
        <dbReference type="EMBL" id="GAA0447211.1"/>
    </source>
</evidence>
<dbReference type="InterPro" id="IPR019887">
    <property type="entry name" value="Tscrpt_reg_AsnC/Lrp_C"/>
</dbReference>
<keyword evidence="2" id="KW-0238">DNA-binding</keyword>
<dbReference type="InterPro" id="IPR036388">
    <property type="entry name" value="WH-like_DNA-bd_sf"/>
</dbReference>
<protein>
    <recommendedName>
        <fullName evidence="8">HTH asnC-type domain-containing protein</fullName>
    </recommendedName>
</protein>
<comment type="caution">
    <text evidence="6">The sequence shown here is derived from an EMBL/GenBank/DDBJ whole genome shotgun (WGS) entry which is preliminary data.</text>
</comment>
<dbReference type="SUPFAM" id="SSF54909">
    <property type="entry name" value="Dimeric alpha+beta barrel"/>
    <property type="match status" value="1"/>
</dbReference>
<dbReference type="Gene3D" id="1.10.10.10">
    <property type="entry name" value="Winged helix-like DNA-binding domain superfamily/Winged helix DNA-binding domain"/>
    <property type="match status" value="2"/>
</dbReference>
<dbReference type="SMART" id="SM00344">
    <property type="entry name" value="HTH_ASNC"/>
    <property type="match status" value="1"/>
</dbReference>
<dbReference type="PANTHER" id="PTHR30154:SF34">
    <property type="entry name" value="TRANSCRIPTIONAL REGULATOR AZLB"/>
    <property type="match status" value="1"/>
</dbReference>
<evidence type="ECO:0000256" key="3">
    <source>
        <dbReference type="ARBA" id="ARBA00023163"/>
    </source>
</evidence>
<gene>
    <name evidence="6" type="ORF">GCM10009544_07530</name>
</gene>
<dbReference type="Pfam" id="PF13412">
    <property type="entry name" value="HTH_24"/>
    <property type="match status" value="1"/>
</dbReference>
<feature type="domain" description="Transcription regulator AsnC/Lrp ligand binding" evidence="4">
    <location>
        <begin position="250"/>
        <end position="315"/>
    </location>
</feature>
<dbReference type="InterPro" id="IPR036390">
    <property type="entry name" value="WH_DNA-bd_sf"/>
</dbReference>
<dbReference type="Proteomes" id="UP001499895">
    <property type="component" value="Unassembled WGS sequence"/>
</dbReference>
<dbReference type="EMBL" id="BAAAHB010000004">
    <property type="protein sequence ID" value="GAA0447211.1"/>
    <property type="molecule type" value="Genomic_DNA"/>
</dbReference>
<name>A0ABN0ZGW5_9ACTN</name>
<evidence type="ECO:0008006" key="8">
    <source>
        <dbReference type="Google" id="ProtNLM"/>
    </source>
</evidence>
<accession>A0ABN0ZGW5</accession>
<keyword evidence="1" id="KW-0805">Transcription regulation</keyword>
<dbReference type="SUPFAM" id="SSF46785">
    <property type="entry name" value="Winged helix' DNA-binding domain"/>
    <property type="match status" value="2"/>
</dbReference>
<evidence type="ECO:0000256" key="2">
    <source>
        <dbReference type="ARBA" id="ARBA00023125"/>
    </source>
</evidence>
<evidence type="ECO:0000313" key="7">
    <source>
        <dbReference type="Proteomes" id="UP001499895"/>
    </source>
</evidence>
<dbReference type="InterPro" id="IPR000485">
    <property type="entry name" value="AsnC-type_HTH_dom"/>
</dbReference>
<organism evidence="6 7">
    <name type="scientific">Streptomyces stramineus</name>
    <dbReference type="NCBI Taxonomy" id="173861"/>
    <lineage>
        <taxon>Bacteria</taxon>
        <taxon>Bacillati</taxon>
        <taxon>Actinomycetota</taxon>
        <taxon>Actinomycetes</taxon>
        <taxon>Kitasatosporales</taxon>
        <taxon>Streptomycetaceae</taxon>
        <taxon>Streptomyces</taxon>
    </lineage>
</organism>
<keyword evidence="7" id="KW-1185">Reference proteome</keyword>
<dbReference type="RefSeq" id="WP_344085451.1">
    <property type="nucleotide sequence ID" value="NZ_BAAAHB010000004.1"/>
</dbReference>
<dbReference type="InterPro" id="IPR011008">
    <property type="entry name" value="Dimeric_a/b-barrel"/>
</dbReference>
<evidence type="ECO:0000256" key="1">
    <source>
        <dbReference type="ARBA" id="ARBA00023015"/>
    </source>
</evidence>
<dbReference type="InterPro" id="IPR019888">
    <property type="entry name" value="Tscrpt_reg_AsnC-like"/>
</dbReference>
<dbReference type="PANTHER" id="PTHR30154">
    <property type="entry name" value="LEUCINE-RESPONSIVE REGULATORY PROTEIN"/>
    <property type="match status" value="1"/>
</dbReference>
<evidence type="ECO:0000259" key="5">
    <source>
        <dbReference type="Pfam" id="PF13404"/>
    </source>
</evidence>
<proteinExistence type="predicted"/>
<dbReference type="Pfam" id="PF01037">
    <property type="entry name" value="AsnC_trans_reg"/>
    <property type="match status" value="1"/>
</dbReference>
<evidence type="ECO:0000259" key="4">
    <source>
        <dbReference type="Pfam" id="PF01037"/>
    </source>
</evidence>
<reference evidence="6 7" key="1">
    <citation type="journal article" date="2019" name="Int. J. Syst. Evol. Microbiol.">
        <title>The Global Catalogue of Microorganisms (GCM) 10K type strain sequencing project: providing services to taxonomists for standard genome sequencing and annotation.</title>
        <authorList>
            <consortium name="The Broad Institute Genomics Platform"/>
            <consortium name="The Broad Institute Genome Sequencing Center for Infectious Disease"/>
            <person name="Wu L."/>
            <person name="Ma J."/>
        </authorList>
    </citation>
    <scope>NUCLEOTIDE SEQUENCE [LARGE SCALE GENOMIC DNA]</scope>
    <source>
        <strain evidence="6 7">JCM 10649</strain>
    </source>
</reference>
<dbReference type="Pfam" id="PF13404">
    <property type="entry name" value="HTH_AsnC-type"/>
    <property type="match status" value="1"/>
</dbReference>